<organism evidence="1 2">
    <name type="scientific">Elsinoe batatas</name>
    <dbReference type="NCBI Taxonomy" id="2601811"/>
    <lineage>
        <taxon>Eukaryota</taxon>
        <taxon>Fungi</taxon>
        <taxon>Dikarya</taxon>
        <taxon>Ascomycota</taxon>
        <taxon>Pezizomycotina</taxon>
        <taxon>Dothideomycetes</taxon>
        <taxon>Dothideomycetidae</taxon>
        <taxon>Myriangiales</taxon>
        <taxon>Elsinoaceae</taxon>
        <taxon>Elsinoe</taxon>
    </lineage>
</organism>
<dbReference type="Proteomes" id="UP000809789">
    <property type="component" value="Unassembled WGS sequence"/>
</dbReference>
<name>A0A8K0PCD8_9PEZI</name>
<evidence type="ECO:0000313" key="2">
    <source>
        <dbReference type="Proteomes" id="UP000809789"/>
    </source>
</evidence>
<accession>A0A8K0PCD8</accession>
<comment type="caution">
    <text evidence="1">The sequence shown here is derived from an EMBL/GenBank/DDBJ whole genome shotgun (WGS) entry which is preliminary data.</text>
</comment>
<sequence length="142" mass="15628">MSLSLTRPALALYHSPNYSGDAEFGKLSPDQFRMKQNSHWSLKAVDTRAGAMNCIVQWVSHDLPGSWRLRAGKSAWRAQGHHVGRSICRASNKKDSACRAVISSLVKIVVAATDPQPRCTLAHRPCDVETSTIKLLLASDFL</sequence>
<protein>
    <submittedName>
        <fullName evidence="1">Uncharacterized protein</fullName>
    </submittedName>
</protein>
<dbReference type="EMBL" id="JAESVG020000009">
    <property type="protein sequence ID" value="KAG8624466.1"/>
    <property type="molecule type" value="Genomic_DNA"/>
</dbReference>
<gene>
    <name evidence="1" type="ORF">KVT40_007533</name>
</gene>
<dbReference type="OrthoDB" id="10396662at2759"/>
<keyword evidence="2" id="KW-1185">Reference proteome</keyword>
<dbReference type="AlphaFoldDB" id="A0A8K0PCD8"/>
<proteinExistence type="predicted"/>
<reference evidence="1" key="1">
    <citation type="submission" date="2021-07" db="EMBL/GenBank/DDBJ databases">
        <title>Elsinoe batatas strain:CRI-CJ2 Genome sequencing and assembly.</title>
        <authorList>
            <person name="Huang L."/>
        </authorList>
    </citation>
    <scope>NUCLEOTIDE SEQUENCE</scope>
    <source>
        <strain evidence="1">CRI-CJ2</strain>
    </source>
</reference>
<evidence type="ECO:0000313" key="1">
    <source>
        <dbReference type="EMBL" id="KAG8624466.1"/>
    </source>
</evidence>